<evidence type="ECO:0000259" key="3">
    <source>
        <dbReference type="PROSITE" id="PS50405"/>
    </source>
</evidence>
<dbReference type="InterPro" id="IPR010987">
    <property type="entry name" value="Glutathione-S-Trfase_C-like"/>
</dbReference>
<dbReference type="CDD" id="cd03177">
    <property type="entry name" value="GST_C_Delta_Epsilon"/>
    <property type="match status" value="1"/>
</dbReference>
<dbReference type="PANTHER" id="PTHR43969">
    <property type="entry name" value="GLUTATHIONE S TRANSFERASE D10, ISOFORM A-RELATED"/>
    <property type="match status" value="1"/>
</dbReference>
<dbReference type="GO" id="GO:0004364">
    <property type="term" value="F:glutathione transferase activity"/>
    <property type="evidence" value="ECO:0007669"/>
    <property type="project" value="TreeGrafter"/>
</dbReference>
<proteinExistence type="evidence at transcript level"/>
<dbReference type="Pfam" id="PF00043">
    <property type="entry name" value="GST_C"/>
    <property type="match status" value="1"/>
</dbReference>
<comment type="subunit">
    <text evidence="1">Homodimer.</text>
</comment>
<feature type="domain" description="GST N-terminal" evidence="2">
    <location>
        <begin position="1"/>
        <end position="84"/>
    </location>
</feature>
<dbReference type="InterPro" id="IPR036249">
    <property type="entry name" value="Thioredoxin-like_sf"/>
</dbReference>
<evidence type="ECO:0000313" key="4">
    <source>
        <dbReference type="EMBL" id="APX61030.1"/>
    </source>
</evidence>
<dbReference type="InterPro" id="IPR004046">
    <property type="entry name" value="GST_C"/>
</dbReference>
<name>A0A1P8PEU9_LEPDE</name>
<dbReference type="Pfam" id="PF13417">
    <property type="entry name" value="GST_N_3"/>
    <property type="match status" value="1"/>
</dbReference>
<reference evidence="4" key="2">
    <citation type="submission" date="2016-01" db="EMBL/GenBank/DDBJ databases">
        <authorList>
            <person name="Oliw E.H."/>
        </authorList>
    </citation>
    <scope>NUCLEOTIDE SEQUENCE</scope>
</reference>
<dbReference type="SFLD" id="SFLDG00358">
    <property type="entry name" value="Main_(cytGST)"/>
    <property type="match status" value="1"/>
</dbReference>
<keyword evidence="4" id="KW-0808">Transferase</keyword>
<dbReference type="Gene3D" id="3.40.30.10">
    <property type="entry name" value="Glutaredoxin"/>
    <property type="match status" value="1"/>
</dbReference>
<dbReference type="InterPro" id="IPR004045">
    <property type="entry name" value="Glutathione_S-Trfase_N"/>
</dbReference>
<dbReference type="SUPFAM" id="SSF52833">
    <property type="entry name" value="Thioredoxin-like"/>
    <property type="match status" value="1"/>
</dbReference>
<dbReference type="GO" id="GO:0006749">
    <property type="term" value="P:glutathione metabolic process"/>
    <property type="evidence" value="ECO:0007669"/>
    <property type="project" value="TreeGrafter"/>
</dbReference>
<organism evidence="4">
    <name type="scientific">Leptinotarsa decemlineata</name>
    <name type="common">Colorado potato beetle</name>
    <name type="synonym">Doryphora decemlineata</name>
    <dbReference type="NCBI Taxonomy" id="7539"/>
    <lineage>
        <taxon>Eukaryota</taxon>
        <taxon>Metazoa</taxon>
        <taxon>Ecdysozoa</taxon>
        <taxon>Arthropoda</taxon>
        <taxon>Hexapoda</taxon>
        <taxon>Insecta</taxon>
        <taxon>Pterygota</taxon>
        <taxon>Neoptera</taxon>
        <taxon>Endopterygota</taxon>
        <taxon>Coleoptera</taxon>
        <taxon>Polyphaga</taxon>
        <taxon>Cucujiformia</taxon>
        <taxon>Chrysomeloidea</taxon>
        <taxon>Chrysomelidae</taxon>
        <taxon>Chrysomelinae</taxon>
        <taxon>Doryphorini</taxon>
        <taxon>Leptinotarsa</taxon>
    </lineage>
</organism>
<dbReference type="AlphaFoldDB" id="A0A1P8PEU9"/>
<dbReference type="PANTHER" id="PTHR43969:SF9">
    <property type="entry name" value="GLUTATHIONE S TRANSFERASE D10, ISOFORM A-RELATED"/>
    <property type="match status" value="1"/>
</dbReference>
<evidence type="ECO:0000259" key="2">
    <source>
        <dbReference type="PROSITE" id="PS50404"/>
    </source>
</evidence>
<evidence type="ECO:0000256" key="1">
    <source>
        <dbReference type="ARBA" id="ARBA00011738"/>
    </source>
</evidence>
<dbReference type="InterPro" id="IPR040079">
    <property type="entry name" value="Glutathione_S-Trfase"/>
</dbReference>
<dbReference type="InterPro" id="IPR036282">
    <property type="entry name" value="Glutathione-S-Trfase_C_sf"/>
</dbReference>
<dbReference type="PROSITE" id="PS50404">
    <property type="entry name" value="GST_NTER"/>
    <property type="match status" value="1"/>
</dbReference>
<accession>A0A1P8PEU9</accession>
<dbReference type="PROSITE" id="PS50405">
    <property type="entry name" value="GST_CTER"/>
    <property type="match status" value="1"/>
</dbReference>
<dbReference type="SUPFAM" id="SSF47616">
    <property type="entry name" value="GST C-terminal domain-like"/>
    <property type="match status" value="1"/>
</dbReference>
<feature type="domain" description="GST C-terminal" evidence="3">
    <location>
        <begin position="70"/>
        <end position="196"/>
    </location>
</feature>
<dbReference type="Gene3D" id="1.20.1050.10">
    <property type="match status" value="1"/>
</dbReference>
<reference evidence="4" key="1">
    <citation type="journal article" date="2016" name="Pestic. Biochem. Physiol.">
        <title>Identification of glutathione S-transferase genes in Leptinotarsa decemlineata and their expression patterns under stress of three insecticides.</title>
        <authorList>
            <person name="Han J.B."/>
            <person name="Li G.Q."/>
            <person name="Wan P.J."/>
            <person name="Zhu T.T."/>
            <person name="Meng Q.W."/>
        </authorList>
    </citation>
    <scope>NUCLEOTIDE SEQUENCE</scope>
</reference>
<sequence>MAIKLFMTVVCPGSRAILACARLLNVEVEMMMVDIVNGEVTTQEFIAVKVSPHYTVPVLDDDGFLLYDSNSIMAYLVTKYSESRSMYPDNVYERAMVDQKLFFESGFLFATHVRVAVSIMIEAFNTIEGFLENHLFVAGNRMTIADISIYTTLSNVMTYEQLNLDEYPNIASWLERMDDLPIREENDEGREISTSLFSYEYISDNSFGSSDW</sequence>
<protein>
    <submittedName>
        <fullName evidence="4">Putative glutathione S-transferase epsilon class member 2b</fullName>
    </submittedName>
</protein>
<dbReference type="SFLD" id="SFLDS00019">
    <property type="entry name" value="Glutathione_Transferase_(cytos"/>
    <property type="match status" value="1"/>
</dbReference>
<dbReference type="OrthoDB" id="2309723at2759"/>
<dbReference type="EMBL" id="KU522311">
    <property type="protein sequence ID" value="APX61030.1"/>
    <property type="molecule type" value="mRNA"/>
</dbReference>